<dbReference type="OMA" id="QLWQDPE"/>
<feature type="domain" description="PX" evidence="3">
    <location>
        <begin position="487"/>
        <end position="838"/>
    </location>
</feature>
<dbReference type="Proteomes" id="UP000006790">
    <property type="component" value="Chromosome 2"/>
</dbReference>
<dbReference type="Pfam" id="PF12828">
    <property type="entry name" value="PXB"/>
    <property type="match status" value="1"/>
</dbReference>
<dbReference type="InParanoid" id="G8JQI8"/>
<dbReference type="RefSeq" id="XP_003645138.1">
    <property type="nucleotide sequence ID" value="XM_003645090.1"/>
</dbReference>
<feature type="domain" description="PX-associated" evidence="4">
    <location>
        <begin position="4"/>
        <end position="154"/>
    </location>
</feature>
<dbReference type="InterPro" id="IPR024555">
    <property type="entry name" value="PX-associated"/>
</dbReference>
<evidence type="ECO:0000259" key="4">
    <source>
        <dbReference type="Pfam" id="PF12828"/>
    </source>
</evidence>
<dbReference type="STRING" id="931890.G8JQI8"/>
<evidence type="ECO:0000313" key="5">
    <source>
        <dbReference type="EMBL" id="AET38321.1"/>
    </source>
</evidence>
<dbReference type="SUPFAM" id="SSF64268">
    <property type="entry name" value="PX domain"/>
    <property type="match status" value="1"/>
</dbReference>
<feature type="region of interest" description="Disordered" evidence="1">
    <location>
        <begin position="347"/>
        <end position="370"/>
    </location>
</feature>
<evidence type="ECO:0000259" key="2">
    <source>
        <dbReference type="Pfam" id="PF00787"/>
    </source>
</evidence>
<feature type="domain" description="PX" evidence="2">
    <location>
        <begin position="282"/>
        <end position="424"/>
    </location>
</feature>
<dbReference type="InterPro" id="IPR036871">
    <property type="entry name" value="PX_dom_sf"/>
</dbReference>
<accession>G8JQI8</accession>
<evidence type="ECO:0000313" key="6">
    <source>
        <dbReference type="Proteomes" id="UP000006790"/>
    </source>
</evidence>
<proteinExistence type="predicted"/>
<dbReference type="AlphaFoldDB" id="G8JQI8"/>
<evidence type="ECO:0000256" key="1">
    <source>
        <dbReference type="SAM" id="MobiDB-lite"/>
    </source>
</evidence>
<sequence length="988" mass="114200">MVISLSPTEEHYLKRELLRIELNDEFQKLNDRDALRRFGYPFMRSDPRKRDGNIKDLLESSVVRRKAKTLSVDNDLTVTEFPLLSHFLQNVVITCPLLSKKLANDRSFWEKKVQVFFEHFMSLPFSSSYDREELTKRRRFGLKLSKLVLLFYNSGIGTTLEPMYYQNDSSASVQVYSTTNDCDTINSFTMFTKETLRNMVTKQPVYFNGIDINVISVLDEDKLFKDEEERAKTENMTTTPSWFKSTFSTVLPPKFLPKMPFYDSGNSQNKVFLIAIRKEGNQDNIKYTAKLYEDFKRLTVQLQKEFPGKKILKLPDENKLNSFITTESSDLLTLGKEVPVKVGISSSANTSSSSIQNPNISSGWSSNTNEDTEFVDAEESPQDNGNFKIVLLEQENMRTSLRQFLRSICQDKEICKSISLRQFLFRSNLDPAKFSEDLILDIRHRELVDIHNLENQIKFQKMAYEKTIVLQSSLKTLKDSILRDENYLLKLFREIREKDNPNDLSEPLKNFFEWTKIYLSATIYQVFLGNDDSYEFYSQVRRLHRLMPYAVMSKVVKFTNPMAVMKAMIDLFMIQPFGGYSLLQNMFSNILSDDLRGQIEVINDLEALIKSDGDSGPEICQVLYMCIFENENGEYINMENINLQSQSENLPAVLIIARECYKKKYLSSEALVVLNESYSSWSRANSGDITINSTNSSISKNPGLYFSHVKELLQLYIRERDKKLMRQLWQESELPTLLRSIVTLFYEPLVKIFKVAKIDVAMKSFEKFMNDLVALMDHVISGKEGSSTQANIVEDIHELVNAHEEIFYTFVHDIYINDTENIFEGFIKWACDITSFLQTSKWGGPEIRINLDLVLKSNASSVDYNTLKKQLEQLVDQKMRAREVYSRLAALKAEGKAQSKVENVGEVIDANWRQMNNLVIPSDVVQFGIDDSELVDLDLDVGDFEFLEAEDKLQKKYHDILNSQVDVSEINKLNETLFKKILKDTLSV</sequence>
<dbReference type="OrthoDB" id="2117459at2759"/>
<dbReference type="KEGG" id="erc:Ecym_2608"/>
<dbReference type="GeneID" id="11468355"/>
<evidence type="ECO:0008006" key="7">
    <source>
        <dbReference type="Google" id="ProtNLM"/>
    </source>
</evidence>
<gene>
    <name evidence="5" type="ordered locus">Ecym_2608</name>
</gene>
<dbReference type="PANTHER" id="PTHR47185">
    <property type="entry name" value="PX DOMAIN-CONTAINING PROTEIN YPR097W"/>
    <property type="match status" value="1"/>
</dbReference>
<dbReference type="InterPro" id="IPR024554">
    <property type="entry name" value="LEC1-like_C"/>
</dbReference>
<dbReference type="FunCoup" id="G8JQI8">
    <property type="interactions" value="30"/>
</dbReference>
<name>G8JQI8_ERECY</name>
<dbReference type="EMBL" id="CP002498">
    <property type="protein sequence ID" value="AET38321.1"/>
    <property type="molecule type" value="Genomic_DNA"/>
</dbReference>
<dbReference type="eggNOG" id="KOG2273">
    <property type="taxonomic scope" value="Eukaryota"/>
</dbReference>
<dbReference type="PANTHER" id="PTHR47185:SF1">
    <property type="entry name" value="PX DOMAIN-CONTAINING PROTEIN YPR097W"/>
    <property type="match status" value="1"/>
</dbReference>
<organism evidence="5 6">
    <name type="scientific">Eremothecium cymbalariae (strain CBS 270.75 / DBVPG 7215 / KCTC 17166 / NRRL Y-17582)</name>
    <name type="common">Yeast</name>
    <dbReference type="NCBI Taxonomy" id="931890"/>
    <lineage>
        <taxon>Eukaryota</taxon>
        <taxon>Fungi</taxon>
        <taxon>Dikarya</taxon>
        <taxon>Ascomycota</taxon>
        <taxon>Saccharomycotina</taxon>
        <taxon>Saccharomycetes</taxon>
        <taxon>Saccharomycetales</taxon>
        <taxon>Saccharomycetaceae</taxon>
        <taxon>Eremothecium</taxon>
    </lineage>
</organism>
<protein>
    <recommendedName>
        <fullName evidence="7">PX domain-containing protein</fullName>
    </recommendedName>
</protein>
<feature type="compositionally biased region" description="Low complexity" evidence="1">
    <location>
        <begin position="347"/>
        <end position="362"/>
    </location>
</feature>
<dbReference type="InterPro" id="IPR047168">
    <property type="entry name" value="LEC1-like"/>
</dbReference>
<keyword evidence="6" id="KW-1185">Reference proteome</keyword>
<dbReference type="HOGENOM" id="CLU_007739_1_0_1"/>
<dbReference type="InterPro" id="IPR001683">
    <property type="entry name" value="PX_dom"/>
</dbReference>
<dbReference type="GO" id="GO:0035091">
    <property type="term" value="F:phosphatidylinositol binding"/>
    <property type="evidence" value="ECO:0007669"/>
    <property type="project" value="EnsemblFungi"/>
</dbReference>
<evidence type="ECO:0000259" key="3">
    <source>
        <dbReference type="Pfam" id="PF12825"/>
    </source>
</evidence>
<reference evidence="6" key="1">
    <citation type="journal article" date="2012" name="G3 (Bethesda)">
        <title>Pichia sorbitophila, an interspecies yeast hybrid reveals early steps of genome resolution following polyploidization.</title>
        <authorList>
            <person name="Leh Louis V."/>
            <person name="Despons L."/>
            <person name="Friedrich A."/>
            <person name="Martin T."/>
            <person name="Durrens P."/>
            <person name="Casaregola S."/>
            <person name="Neuveglise C."/>
            <person name="Fairhead C."/>
            <person name="Marck C."/>
            <person name="Cruz J.A."/>
            <person name="Straub M.L."/>
            <person name="Kugler V."/>
            <person name="Sacerdot C."/>
            <person name="Uzunov Z."/>
            <person name="Thierry A."/>
            <person name="Weiss S."/>
            <person name="Bleykasten C."/>
            <person name="De Montigny J."/>
            <person name="Jacques N."/>
            <person name="Jung P."/>
            <person name="Lemaire M."/>
            <person name="Mallet S."/>
            <person name="Morel G."/>
            <person name="Richard G.F."/>
            <person name="Sarkar A."/>
            <person name="Savel G."/>
            <person name="Schacherer J."/>
            <person name="Seret M.L."/>
            <person name="Talla E."/>
            <person name="Samson G."/>
            <person name="Jubin C."/>
            <person name="Poulain J."/>
            <person name="Vacherie B."/>
            <person name="Barbe V."/>
            <person name="Pelletier E."/>
            <person name="Sherman D.J."/>
            <person name="Westhof E."/>
            <person name="Weissenbach J."/>
            <person name="Baret P.V."/>
            <person name="Wincker P."/>
            <person name="Gaillardin C."/>
            <person name="Dujon B."/>
            <person name="Souciet J.L."/>
        </authorList>
    </citation>
    <scope>NUCLEOTIDE SEQUENCE [LARGE SCALE GENOMIC DNA]</scope>
    <source>
        <strain evidence="6">CBS 270.75 / DBVPG 7215 / KCTC 17166 / NRRL Y-17582</strain>
    </source>
</reference>
<dbReference type="Pfam" id="PF12825">
    <property type="entry name" value="DUF3818"/>
    <property type="match status" value="1"/>
</dbReference>
<dbReference type="Pfam" id="PF00787">
    <property type="entry name" value="PX"/>
    <property type="match status" value="1"/>
</dbReference>
<dbReference type="Gene3D" id="3.30.1520.10">
    <property type="entry name" value="Phox-like domain"/>
    <property type="match status" value="1"/>
</dbReference>